<dbReference type="AlphaFoldDB" id="A0A5C6M0F8"/>
<comment type="caution">
    <text evidence="1">The sequence shown here is derived from an EMBL/GenBank/DDBJ whole genome shotgun (WGS) entry which is preliminary data.</text>
</comment>
<reference evidence="1 2" key="1">
    <citation type="submission" date="2019-08" db="EMBL/GenBank/DDBJ databases">
        <title>100 year-old enigma solved: identification of Planctomyces bekefii, the type genus and species of the phylum Planctomycetes.</title>
        <authorList>
            <person name="Svetlana D.N."/>
            <person name="Overmann J."/>
        </authorList>
    </citation>
    <scope>NUCLEOTIDE SEQUENCE [LARGE SCALE GENOMIC DNA]</scope>
    <source>
        <strain evidence="1">Phe10_nw2017</strain>
    </source>
</reference>
<sequence>MMRECVGRWLWGRMRCCEFVVEERQL</sequence>
<reference evidence="1 2" key="2">
    <citation type="submission" date="2019-08" db="EMBL/GenBank/DDBJ databases">
        <authorList>
            <person name="Henke P."/>
        </authorList>
    </citation>
    <scope>NUCLEOTIDE SEQUENCE [LARGE SCALE GENOMIC DNA]</scope>
    <source>
        <strain evidence="1">Phe10_nw2017</strain>
    </source>
</reference>
<evidence type="ECO:0000313" key="1">
    <source>
        <dbReference type="EMBL" id="TWW08216.1"/>
    </source>
</evidence>
<dbReference type="Proteomes" id="UP000321083">
    <property type="component" value="Unassembled WGS sequence"/>
</dbReference>
<gene>
    <name evidence="1" type="ORF">E3A20_26570</name>
</gene>
<dbReference type="EMBL" id="SRHE01000782">
    <property type="protein sequence ID" value="TWW08216.1"/>
    <property type="molecule type" value="Genomic_DNA"/>
</dbReference>
<name>A0A5C6M0F8_9PLAN</name>
<proteinExistence type="predicted"/>
<protein>
    <submittedName>
        <fullName evidence="1">Uncharacterized protein</fullName>
    </submittedName>
</protein>
<accession>A0A5C6M0F8</accession>
<keyword evidence="2" id="KW-1185">Reference proteome</keyword>
<feature type="non-terminal residue" evidence="1">
    <location>
        <position position="26"/>
    </location>
</feature>
<organism evidence="1 2">
    <name type="scientific">Planctomyces bekefii</name>
    <dbReference type="NCBI Taxonomy" id="1653850"/>
    <lineage>
        <taxon>Bacteria</taxon>
        <taxon>Pseudomonadati</taxon>
        <taxon>Planctomycetota</taxon>
        <taxon>Planctomycetia</taxon>
        <taxon>Planctomycetales</taxon>
        <taxon>Planctomycetaceae</taxon>
        <taxon>Planctomyces</taxon>
    </lineage>
</organism>
<evidence type="ECO:0000313" key="2">
    <source>
        <dbReference type="Proteomes" id="UP000321083"/>
    </source>
</evidence>